<feature type="compositionally biased region" description="Gly residues" evidence="1">
    <location>
        <begin position="190"/>
        <end position="204"/>
    </location>
</feature>
<evidence type="ECO:0000313" key="2">
    <source>
        <dbReference type="EMBL" id="CAG5166441.1"/>
    </source>
</evidence>
<proteinExistence type="predicted"/>
<organism evidence="2 3">
    <name type="scientific">Alternaria atra</name>
    <dbReference type="NCBI Taxonomy" id="119953"/>
    <lineage>
        <taxon>Eukaryota</taxon>
        <taxon>Fungi</taxon>
        <taxon>Dikarya</taxon>
        <taxon>Ascomycota</taxon>
        <taxon>Pezizomycotina</taxon>
        <taxon>Dothideomycetes</taxon>
        <taxon>Pleosporomycetidae</taxon>
        <taxon>Pleosporales</taxon>
        <taxon>Pleosporineae</taxon>
        <taxon>Pleosporaceae</taxon>
        <taxon>Alternaria</taxon>
        <taxon>Alternaria sect. Ulocladioides</taxon>
    </lineage>
</organism>
<name>A0A8J2N134_9PLEO</name>
<feature type="compositionally biased region" description="Pro residues" evidence="1">
    <location>
        <begin position="165"/>
        <end position="180"/>
    </location>
</feature>
<gene>
    <name evidence="2" type="ORF">ALTATR162_LOCUS6925</name>
</gene>
<dbReference type="Proteomes" id="UP000676310">
    <property type="component" value="Unassembled WGS sequence"/>
</dbReference>
<protein>
    <submittedName>
        <fullName evidence="2">Uncharacterized protein</fullName>
    </submittedName>
</protein>
<feature type="region of interest" description="Disordered" evidence="1">
    <location>
        <begin position="159"/>
        <end position="204"/>
    </location>
</feature>
<keyword evidence="3" id="KW-1185">Reference proteome</keyword>
<dbReference type="EMBL" id="CAJRGZ010000019">
    <property type="protein sequence ID" value="CAG5166441.1"/>
    <property type="molecule type" value="Genomic_DNA"/>
</dbReference>
<dbReference type="AlphaFoldDB" id="A0A8J2N134"/>
<dbReference type="RefSeq" id="XP_043170485.1">
    <property type="nucleotide sequence ID" value="XM_043314550.1"/>
</dbReference>
<comment type="caution">
    <text evidence="2">The sequence shown here is derived from an EMBL/GenBank/DDBJ whole genome shotgun (WGS) entry which is preliminary data.</text>
</comment>
<dbReference type="GeneID" id="67018868"/>
<evidence type="ECO:0000313" key="3">
    <source>
        <dbReference type="Proteomes" id="UP000676310"/>
    </source>
</evidence>
<evidence type="ECO:0000256" key="1">
    <source>
        <dbReference type="SAM" id="MobiDB-lite"/>
    </source>
</evidence>
<sequence length="204" mass="22441">MSDNNAFNAKIEYLQGRSRKTSHEVNDFEAYADGSMIVYWRSYKSKPANYNHDSDVSTVVDVSNAIDLVENNENAMDQIIWGMTHRDDVHPGIASIVSNAALVDLLLVRHYKKWGGLVLPPLQAARGLQDSQEVVAEQEKQRGLTWASGRSMMKYPNWRETRSKIPPPGFQAPIAPPTAAPGPRGDAGRGRGGNRSRGGFGGGY</sequence>
<reference evidence="2" key="1">
    <citation type="submission" date="2021-05" db="EMBL/GenBank/DDBJ databases">
        <authorList>
            <person name="Stam R."/>
        </authorList>
    </citation>
    <scope>NUCLEOTIDE SEQUENCE</scope>
    <source>
        <strain evidence="2">CS162</strain>
    </source>
</reference>
<accession>A0A8J2N134</accession>
<dbReference type="OrthoDB" id="3681043at2759"/>